<name>A0A1L7NP61_PSEPU</name>
<reference evidence="1 4" key="1">
    <citation type="submission" date="2015-11" db="EMBL/GenBank/DDBJ databases">
        <title>Complete genome sequencing of a biphenyl-degrading bacterium, Pseudomonas putida KF715 (=NBRC110667).</title>
        <authorList>
            <person name="Suenaga H."/>
            <person name="Fujihara N."/>
            <person name="Watanabe T."/>
            <person name="Hirose J."/>
            <person name="Kimura N."/>
            <person name="Yamazoe A."/>
            <person name="Hosoyama A."/>
            <person name="Shimodaira J."/>
            <person name="Furukawa K."/>
        </authorList>
    </citation>
    <scope>NUCLEOTIDE SEQUENCE [LARGE SCALE GENOMIC DNA]</scope>
    <source>
        <strain evidence="1 4">KF715</strain>
        <plasmid evidence="1">pKF715B</plasmid>
        <plasmid evidence="4">Plasmid pkf715b dna</plasmid>
    </source>
</reference>
<dbReference type="EMBL" id="AP015031">
    <property type="protein sequence ID" value="BAW27234.1"/>
    <property type="molecule type" value="Genomic_DNA"/>
</dbReference>
<geneLocation type="plasmid" evidence="1">
    <name>pKF715B</name>
</geneLocation>
<proteinExistence type="predicted"/>
<dbReference type="Proteomes" id="UP000237378">
    <property type="component" value="Unassembled WGS sequence"/>
</dbReference>
<evidence type="ECO:0000313" key="6">
    <source>
        <dbReference type="Proteomes" id="UP000542695"/>
    </source>
</evidence>
<organism evidence="1 4">
    <name type="scientific">Pseudomonas putida</name>
    <name type="common">Arthrobacter siderocapsulatus</name>
    <dbReference type="NCBI Taxonomy" id="303"/>
    <lineage>
        <taxon>Bacteria</taxon>
        <taxon>Pseudomonadati</taxon>
        <taxon>Pseudomonadota</taxon>
        <taxon>Gammaproteobacteria</taxon>
        <taxon>Pseudomonadales</taxon>
        <taxon>Pseudomonadaceae</taxon>
        <taxon>Pseudomonas</taxon>
    </lineage>
</organism>
<reference evidence="3 5" key="2">
    <citation type="submission" date="2016-08" db="EMBL/GenBank/DDBJ databases">
        <authorList>
            <person name="Seilhamer J.J."/>
        </authorList>
    </citation>
    <scope>NUCLEOTIDE SEQUENCE [LARGE SCALE GENOMIC DNA]</scope>
    <source>
        <strain evidence="3 5">KH-18-2</strain>
    </source>
</reference>
<evidence type="ECO:0000313" key="1">
    <source>
        <dbReference type="EMBL" id="BAW27234.1"/>
    </source>
</evidence>
<evidence type="ECO:0000313" key="3">
    <source>
        <dbReference type="EMBL" id="POF99792.1"/>
    </source>
</evidence>
<sequence length="254" mass="28382">MASVRGLELFGHHFRDFRDRYVLIGGVASALAMEDAGDSFRATKDLDIVLVVEALDAGFVAHFWSFIDAGGYQIRLKGGEKPCFYRFDKPTDEAYPAQIELFSRAPDGLDHEENATLIPIPTDETVSSLSAILLDDAYYRLLLTGRLENGELSYIGADRLIPFKVKAWLDLSERKKNGEQVESKHIRKHRNDVLALTGLLDGEVTELPESIMADMKLFLELLPAEDVDFKQLNLKTNMATIIDRLGESFGLTTA</sequence>
<geneLocation type="plasmid" evidence="4">
    <name>pkf715b dna</name>
</geneLocation>
<dbReference type="Proteomes" id="UP000218731">
    <property type="component" value="Plasmid pKF715B"/>
</dbReference>
<gene>
    <name evidence="3" type="ORF">BGP82_28590</name>
    <name evidence="2" type="ORF">HX798_17895</name>
    <name evidence="1" type="ORF">KF715C_pB1280</name>
</gene>
<evidence type="ECO:0000313" key="5">
    <source>
        <dbReference type="Proteomes" id="UP000237378"/>
    </source>
</evidence>
<reference evidence="2 6" key="4">
    <citation type="submission" date="2020-04" db="EMBL/GenBank/DDBJ databases">
        <title>Molecular characterization of pseudomonads from Agaricus bisporus reveal novel blotch 2 pathogens in Western Europe.</title>
        <authorList>
            <person name="Taparia T."/>
            <person name="Krijger M."/>
            <person name="Haynes E."/>
            <person name="Elpinstone J.G."/>
            <person name="Noble R."/>
            <person name="Van Der Wolf J."/>
        </authorList>
    </citation>
    <scope>NUCLEOTIDE SEQUENCE [LARGE SCALE GENOMIC DNA]</scope>
    <source>
        <strain evidence="2 6">P7765</strain>
    </source>
</reference>
<evidence type="ECO:0008006" key="7">
    <source>
        <dbReference type="Google" id="ProtNLM"/>
    </source>
</evidence>
<dbReference type="AlphaFoldDB" id="A0A1L7NP61"/>
<dbReference type="EMBL" id="MING01000087">
    <property type="protein sequence ID" value="POF99792.1"/>
    <property type="molecule type" value="Genomic_DNA"/>
</dbReference>
<evidence type="ECO:0000313" key="4">
    <source>
        <dbReference type="Proteomes" id="UP000218731"/>
    </source>
</evidence>
<keyword evidence="1" id="KW-0614">Plasmid</keyword>
<dbReference type="RefSeq" id="WP_004575534.1">
    <property type="nucleotide sequence ID" value="NZ_AP015031.1"/>
</dbReference>
<accession>A0A1L7NP61</accession>
<dbReference type="Proteomes" id="UP000542695">
    <property type="component" value="Unassembled WGS sequence"/>
</dbReference>
<reference evidence="3 5" key="3">
    <citation type="submission" date="2018-03" db="EMBL/GenBank/DDBJ databases">
        <title>Draft genome of Pseudomonas putida strain KH-18-2.</title>
        <authorList>
            <person name="Yoshizawa S."/>
            <person name="Khan N.H."/>
            <person name="Nishimura M."/>
            <person name="Chiura H.X."/>
            <person name="Ogura Y."/>
            <person name="Hayashi T."/>
            <person name="Kogure K."/>
        </authorList>
    </citation>
    <scope>NUCLEOTIDE SEQUENCE [LARGE SCALE GENOMIC DNA]</scope>
    <source>
        <strain evidence="3 5">KH-18-2</strain>
    </source>
</reference>
<dbReference type="EMBL" id="JACARV010000053">
    <property type="protein sequence ID" value="NWC82145.1"/>
    <property type="molecule type" value="Genomic_DNA"/>
</dbReference>
<protein>
    <recommendedName>
        <fullName evidence="7">Nucleotidyl transferase AbiEii/AbiGii toxin family protein</fullName>
    </recommendedName>
</protein>
<evidence type="ECO:0000313" key="2">
    <source>
        <dbReference type="EMBL" id="NWC82145.1"/>
    </source>
</evidence>